<proteinExistence type="predicted"/>
<protein>
    <submittedName>
        <fullName evidence="2">Uncharacterized protein DUF4388</fullName>
    </submittedName>
</protein>
<dbReference type="AlphaFoldDB" id="A0A318SEM1"/>
<evidence type="ECO:0000259" key="1">
    <source>
        <dbReference type="Pfam" id="PF14332"/>
    </source>
</evidence>
<gene>
    <name evidence="2" type="ORF">DES52_115120</name>
</gene>
<name>A0A318SEM1_9DEIO</name>
<evidence type="ECO:0000313" key="3">
    <source>
        <dbReference type="Proteomes" id="UP000248326"/>
    </source>
</evidence>
<feature type="domain" description="PatA-like N-terminal" evidence="1">
    <location>
        <begin position="2"/>
        <end position="99"/>
    </location>
</feature>
<comment type="caution">
    <text evidence="2">The sequence shown here is derived from an EMBL/GenBank/DDBJ whole genome shotgun (WGS) entry which is preliminary data.</text>
</comment>
<organism evidence="2 3">
    <name type="scientific">Deinococcus yavapaiensis KR-236</name>
    <dbReference type="NCBI Taxonomy" id="694435"/>
    <lineage>
        <taxon>Bacteria</taxon>
        <taxon>Thermotogati</taxon>
        <taxon>Deinococcota</taxon>
        <taxon>Deinococci</taxon>
        <taxon>Deinococcales</taxon>
        <taxon>Deinococcaceae</taxon>
        <taxon>Deinococcus</taxon>
    </lineage>
</organism>
<accession>A0A318SEM1</accession>
<dbReference type="Proteomes" id="UP000248326">
    <property type="component" value="Unassembled WGS sequence"/>
</dbReference>
<dbReference type="EMBL" id="QJSX01000015">
    <property type="protein sequence ID" value="PYE51188.1"/>
    <property type="molecule type" value="Genomic_DNA"/>
</dbReference>
<sequence>MQGDLADLPLLGVLELMHFSRKTGVLDVDGAIPFSLAFVGGEIVEGGILDWVGIDAVLSLPLSPDRGRFVFTSNESGGPPLKPFSRLMGDWAHLADEWQRVCSIIGSPSRVLRGSLTPYEEGRSVRAVARSTGIPLFDAAKQAAEAVSRGQLTKTDRSAWHVLRLRHPKARAGEALKTGSLERLLDGQRNLGELIAEGYAPEQLRAFLLREIRDGLRFPGAGWVLRDLAWETESAGAQVPA</sequence>
<evidence type="ECO:0000313" key="2">
    <source>
        <dbReference type="EMBL" id="PYE51188.1"/>
    </source>
</evidence>
<dbReference type="OrthoDB" id="61762at2"/>
<dbReference type="RefSeq" id="WP_110888092.1">
    <property type="nucleotide sequence ID" value="NZ_QJSX01000015.1"/>
</dbReference>
<reference evidence="2 3" key="1">
    <citation type="submission" date="2018-06" db="EMBL/GenBank/DDBJ databases">
        <title>Genomic Encyclopedia of Type Strains, Phase IV (KMG-IV): sequencing the most valuable type-strain genomes for metagenomic binning, comparative biology and taxonomic classification.</title>
        <authorList>
            <person name="Goeker M."/>
        </authorList>
    </citation>
    <scope>NUCLEOTIDE SEQUENCE [LARGE SCALE GENOMIC DNA]</scope>
    <source>
        <strain evidence="2 3">DSM 18048</strain>
    </source>
</reference>
<dbReference type="Pfam" id="PF14332">
    <property type="entry name" value="DUF4388"/>
    <property type="match status" value="1"/>
</dbReference>
<keyword evidence="3" id="KW-1185">Reference proteome</keyword>
<dbReference type="InterPro" id="IPR025497">
    <property type="entry name" value="PatA-like_N"/>
</dbReference>